<dbReference type="Proteomes" id="UP000735302">
    <property type="component" value="Unassembled WGS sequence"/>
</dbReference>
<keyword evidence="2" id="KW-1185">Reference proteome</keyword>
<sequence>MLRVCSEFLKCISSACLSFPLRAGPTLYKFNIMAPPVTNSMFVITNHQHLNWYTCEGIWQYARCALRSTNIYFPEMCIAMFQKILIFKALLC</sequence>
<accession>A0AAV4E203</accession>
<dbReference type="AlphaFoldDB" id="A0AAV4E203"/>
<evidence type="ECO:0008006" key="3">
    <source>
        <dbReference type="Google" id="ProtNLM"/>
    </source>
</evidence>
<organism evidence="1 2">
    <name type="scientific">Plakobranchus ocellatus</name>
    <dbReference type="NCBI Taxonomy" id="259542"/>
    <lineage>
        <taxon>Eukaryota</taxon>
        <taxon>Metazoa</taxon>
        <taxon>Spiralia</taxon>
        <taxon>Lophotrochozoa</taxon>
        <taxon>Mollusca</taxon>
        <taxon>Gastropoda</taxon>
        <taxon>Heterobranchia</taxon>
        <taxon>Euthyneura</taxon>
        <taxon>Panpulmonata</taxon>
        <taxon>Sacoglossa</taxon>
        <taxon>Placobranchoidea</taxon>
        <taxon>Plakobranchidae</taxon>
        <taxon>Plakobranchus</taxon>
    </lineage>
</organism>
<gene>
    <name evidence="1" type="ORF">PoB_007679900</name>
</gene>
<comment type="caution">
    <text evidence="1">The sequence shown here is derived from an EMBL/GenBank/DDBJ whole genome shotgun (WGS) entry which is preliminary data.</text>
</comment>
<dbReference type="EMBL" id="BLXT01008609">
    <property type="protein sequence ID" value="GFO50294.1"/>
    <property type="molecule type" value="Genomic_DNA"/>
</dbReference>
<name>A0AAV4E203_9GAST</name>
<evidence type="ECO:0000313" key="2">
    <source>
        <dbReference type="Proteomes" id="UP000735302"/>
    </source>
</evidence>
<reference evidence="1 2" key="1">
    <citation type="journal article" date="2021" name="Elife">
        <title>Chloroplast acquisition without the gene transfer in kleptoplastic sea slugs, Plakobranchus ocellatus.</title>
        <authorList>
            <person name="Maeda T."/>
            <person name="Takahashi S."/>
            <person name="Yoshida T."/>
            <person name="Shimamura S."/>
            <person name="Takaki Y."/>
            <person name="Nagai Y."/>
            <person name="Toyoda A."/>
            <person name="Suzuki Y."/>
            <person name="Arimoto A."/>
            <person name="Ishii H."/>
            <person name="Satoh N."/>
            <person name="Nishiyama T."/>
            <person name="Hasebe M."/>
            <person name="Maruyama T."/>
            <person name="Minagawa J."/>
            <person name="Obokata J."/>
            <person name="Shigenobu S."/>
        </authorList>
    </citation>
    <scope>NUCLEOTIDE SEQUENCE [LARGE SCALE GENOMIC DNA]</scope>
</reference>
<protein>
    <recommendedName>
        <fullName evidence="3">Secreted protein</fullName>
    </recommendedName>
</protein>
<evidence type="ECO:0000313" key="1">
    <source>
        <dbReference type="EMBL" id="GFO50294.1"/>
    </source>
</evidence>
<proteinExistence type="predicted"/>